<dbReference type="Gene3D" id="3.55.40.10">
    <property type="entry name" value="minor pseudopilin epsh domain"/>
    <property type="match status" value="1"/>
</dbReference>
<keyword evidence="5" id="KW-0997">Cell inner membrane</keyword>
<feature type="transmembrane region" description="Helical" evidence="10">
    <location>
        <begin position="7"/>
        <end position="31"/>
    </location>
</feature>
<keyword evidence="13" id="KW-1185">Reference proteome</keyword>
<sequence length="171" mass="18563">MRARQRGFTLLEVMLAIMIFASSALLVVMTLPERSGPGIFGQQFKTLLEYASTRAVMEGNVIGMVITDREFRLVVLNASEASAEQPAAWKPLDAGRVTTRGDFPEELRVSLAPQRLAESLVSPPQILFLPDGESSVFTLTLSATGDQQSFDVISKGAMPVTLALRNEHGTP</sequence>
<dbReference type="PROSITE" id="PS00409">
    <property type="entry name" value="PROKAR_NTER_METHYL"/>
    <property type="match status" value="1"/>
</dbReference>
<organism evidence="12 13">
    <name type="scientific">Franconibacter pulveris</name>
    <dbReference type="NCBI Taxonomy" id="435910"/>
    <lineage>
        <taxon>Bacteria</taxon>
        <taxon>Pseudomonadati</taxon>
        <taxon>Pseudomonadota</taxon>
        <taxon>Gammaproteobacteria</taxon>
        <taxon>Enterobacterales</taxon>
        <taxon>Enterobacteriaceae</taxon>
        <taxon>Franconibacter</taxon>
    </lineage>
</organism>
<dbReference type="PATRIC" id="fig|1656095.3.peg.2135"/>
<name>A0A0J8VIX7_9ENTR</name>
<comment type="caution">
    <text evidence="12">The sequence shown here is derived from an EMBL/GenBank/DDBJ whole genome shotgun (WGS) entry which is preliminary data.</text>
</comment>
<comment type="subcellular location">
    <subcellularLocation>
        <location evidence="1">Cell inner membrane</location>
        <topology evidence="1">Single-pass membrane protein</topology>
    </subcellularLocation>
</comment>
<accession>A0A0J8VIX7</accession>
<evidence type="ECO:0000256" key="9">
    <source>
        <dbReference type="ARBA" id="ARBA00030775"/>
    </source>
</evidence>
<keyword evidence="4" id="KW-0488">Methylation</keyword>
<evidence type="ECO:0000259" key="11">
    <source>
        <dbReference type="Pfam" id="PF12019"/>
    </source>
</evidence>
<dbReference type="OrthoDB" id="6076129at2"/>
<evidence type="ECO:0000256" key="2">
    <source>
        <dbReference type="ARBA" id="ARBA00021549"/>
    </source>
</evidence>
<evidence type="ECO:0000256" key="5">
    <source>
        <dbReference type="ARBA" id="ARBA00022519"/>
    </source>
</evidence>
<evidence type="ECO:0000256" key="7">
    <source>
        <dbReference type="ARBA" id="ARBA00022989"/>
    </source>
</evidence>
<dbReference type="GO" id="GO:0015628">
    <property type="term" value="P:protein secretion by the type II secretion system"/>
    <property type="evidence" value="ECO:0007669"/>
    <property type="project" value="InterPro"/>
</dbReference>
<proteinExistence type="predicted"/>
<evidence type="ECO:0000256" key="3">
    <source>
        <dbReference type="ARBA" id="ARBA00022475"/>
    </source>
</evidence>
<dbReference type="AlphaFoldDB" id="A0A0J8VIX7"/>
<dbReference type="EMBL" id="LFEJ01000024">
    <property type="protein sequence ID" value="KMV33042.1"/>
    <property type="molecule type" value="Genomic_DNA"/>
</dbReference>
<gene>
    <name evidence="12" type="ORF">ACH50_17415</name>
</gene>
<dbReference type="InterPro" id="IPR012902">
    <property type="entry name" value="N_methyl_site"/>
</dbReference>
<evidence type="ECO:0000313" key="12">
    <source>
        <dbReference type="EMBL" id="KMV33042.1"/>
    </source>
</evidence>
<keyword evidence="3" id="KW-1003">Cell membrane</keyword>
<reference evidence="12 13" key="1">
    <citation type="submission" date="2015-06" db="EMBL/GenBank/DDBJ databases">
        <title>Genome sequencing of Cronobacter sp. strain DJ34 isolated from petroleum contaminated sludge of Duliajan Oil Fields, Assam, India.</title>
        <authorList>
            <person name="Pal S."/>
            <person name="Banerjee T.D."/>
            <person name="Roy A."/>
            <person name="Sar P."/>
            <person name="Kazy S.K."/>
        </authorList>
    </citation>
    <scope>NUCLEOTIDE SEQUENCE [LARGE SCALE GENOMIC DNA]</scope>
    <source>
        <strain evidence="12 13">DJ34</strain>
    </source>
</reference>
<evidence type="ECO:0000256" key="4">
    <source>
        <dbReference type="ARBA" id="ARBA00022481"/>
    </source>
</evidence>
<keyword evidence="7 10" id="KW-1133">Transmembrane helix</keyword>
<protein>
    <recommendedName>
        <fullName evidence="2">Type II secretion system protein H</fullName>
    </recommendedName>
    <alternativeName>
        <fullName evidence="9">General secretion pathway protein H</fullName>
    </alternativeName>
</protein>
<evidence type="ECO:0000256" key="8">
    <source>
        <dbReference type="ARBA" id="ARBA00023136"/>
    </source>
</evidence>
<keyword evidence="6 10" id="KW-0812">Transmembrane</keyword>
<dbReference type="Pfam" id="PF12019">
    <property type="entry name" value="GspH"/>
    <property type="match status" value="1"/>
</dbReference>
<dbReference type="NCBIfam" id="TIGR02532">
    <property type="entry name" value="IV_pilin_GFxxxE"/>
    <property type="match status" value="1"/>
</dbReference>
<dbReference type="InterPro" id="IPR049875">
    <property type="entry name" value="TypeII_GspH"/>
</dbReference>
<evidence type="ECO:0000256" key="10">
    <source>
        <dbReference type="SAM" id="Phobius"/>
    </source>
</evidence>
<evidence type="ECO:0000256" key="6">
    <source>
        <dbReference type="ARBA" id="ARBA00022692"/>
    </source>
</evidence>
<dbReference type="PRINTS" id="PR00885">
    <property type="entry name" value="BCTERIALGSPH"/>
</dbReference>
<dbReference type="GO" id="GO:0005886">
    <property type="term" value="C:plasma membrane"/>
    <property type="evidence" value="ECO:0007669"/>
    <property type="project" value="UniProtKB-SubCell"/>
</dbReference>
<dbReference type="InterPro" id="IPR022346">
    <property type="entry name" value="T2SS_GspH"/>
</dbReference>
<dbReference type="GO" id="GO:0015627">
    <property type="term" value="C:type II protein secretion system complex"/>
    <property type="evidence" value="ECO:0007669"/>
    <property type="project" value="InterPro"/>
</dbReference>
<evidence type="ECO:0000313" key="13">
    <source>
        <dbReference type="Proteomes" id="UP000037315"/>
    </source>
</evidence>
<dbReference type="Pfam" id="PF07963">
    <property type="entry name" value="N_methyl"/>
    <property type="match status" value="1"/>
</dbReference>
<evidence type="ECO:0000256" key="1">
    <source>
        <dbReference type="ARBA" id="ARBA00004377"/>
    </source>
</evidence>
<dbReference type="STRING" id="1121863.GCA_000621185_02565"/>
<keyword evidence="8 10" id="KW-0472">Membrane</keyword>
<dbReference type="Proteomes" id="UP000037315">
    <property type="component" value="Unassembled WGS sequence"/>
</dbReference>
<dbReference type="InterPro" id="IPR002416">
    <property type="entry name" value="T2SS_protein-GspH"/>
</dbReference>
<feature type="domain" description="General secretion pathway GspH" evidence="11">
    <location>
        <begin position="42"/>
        <end position="152"/>
    </location>
</feature>
<dbReference type="NCBIfam" id="TIGR01708">
    <property type="entry name" value="typeII_sec_gspH"/>
    <property type="match status" value="1"/>
</dbReference>